<evidence type="ECO:0000256" key="5">
    <source>
        <dbReference type="SAM" id="Phobius"/>
    </source>
</evidence>
<reference evidence="6 7" key="1">
    <citation type="journal article" date="2016" name="Mol. Biol. Evol.">
        <title>Comparative Genomics of Early-Diverging Mushroom-Forming Fungi Provides Insights into the Origins of Lignocellulose Decay Capabilities.</title>
        <authorList>
            <person name="Nagy L.G."/>
            <person name="Riley R."/>
            <person name="Tritt A."/>
            <person name="Adam C."/>
            <person name="Daum C."/>
            <person name="Floudas D."/>
            <person name="Sun H."/>
            <person name="Yadav J.S."/>
            <person name="Pangilinan J."/>
            <person name="Larsson K.H."/>
            <person name="Matsuura K."/>
            <person name="Barry K."/>
            <person name="Labutti K."/>
            <person name="Kuo R."/>
            <person name="Ohm R.A."/>
            <person name="Bhattacharya S.S."/>
            <person name="Shirouzu T."/>
            <person name="Yoshinaga Y."/>
            <person name="Martin F.M."/>
            <person name="Grigoriev I.V."/>
            <person name="Hibbett D.S."/>
        </authorList>
    </citation>
    <scope>NUCLEOTIDE SEQUENCE [LARGE SCALE GENOMIC DNA]</scope>
    <source>
        <strain evidence="6 7">HHB12029</strain>
    </source>
</reference>
<keyword evidence="2 5" id="KW-0812">Transmembrane</keyword>
<dbReference type="Gene3D" id="1.20.120.550">
    <property type="entry name" value="Membrane associated eicosanoid/glutathione metabolism-like domain"/>
    <property type="match status" value="1"/>
</dbReference>
<dbReference type="PANTHER" id="PTHR35371">
    <property type="entry name" value="INNER MEMBRANE PROTEIN"/>
    <property type="match status" value="1"/>
</dbReference>
<dbReference type="GO" id="GO:0016020">
    <property type="term" value="C:membrane"/>
    <property type="evidence" value="ECO:0007669"/>
    <property type="project" value="UniProtKB-SubCell"/>
</dbReference>
<feature type="transmembrane region" description="Helical" evidence="5">
    <location>
        <begin position="12"/>
        <end position="29"/>
    </location>
</feature>
<organism evidence="6 7">
    <name type="scientific">Exidia glandulosa HHB12029</name>
    <dbReference type="NCBI Taxonomy" id="1314781"/>
    <lineage>
        <taxon>Eukaryota</taxon>
        <taxon>Fungi</taxon>
        <taxon>Dikarya</taxon>
        <taxon>Basidiomycota</taxon>
        <taxon>Agaricomycotina</taxon>
        <taxon>Agaricomycetes</taxon>
        <taxon>Auriculariales</taxon>
        <taxon>Exidiaceae</taxon>
        <taxon>Exidia</taxon>
    </lineage>
</organism>
<gene>
    <name evidence="6" type="ORF">EXIGLDRAFT_731075</name>
</gene>
<feature type="transmembrane region" description="Helical" evidence="5">
    <location>
        <begin position="98"/>
        <end position="117"/>
    </location>
</feature>
<dbReference type="PANTHER" id="PTHR35371:SF1">
    <property type="entry name" value="BLR7753 PROTEIN"/>
    <property type="match status" value="1"/>
</dbReference>
<feature type="transmembrane region" description="Helical" evidence="5">
    <location>
        <begin position="129"/>
        <end position="149"/>
    </location>
</feature>
<proteinExistence type="predicted"/>
<evidence type="ECO:0000256" key="3">
    <source>
        <dbReference type="ARBA" id="ARBA00022989"/>
    </source>
</evidence>
<dbReference type="InterPro" id="IPR023352">
    <property type="entry name" value="MAPEG-like_dom_sf"/>
</dbReference>
<dbReference type="SUPFAM" id="SSF161084">
    <property type="entry name" value="MAPEG domain-like"/>
    <property type="match status" value="1"/>
</dbReference>
<comment type="subcellular location">
    <subcellularLocation>
        <location evidence="1">Membrane</location>
    </subcellularLocation>
</comment>
<name>A0A165L5E7_EXIGL</name>
<sequence length="154" mass="17498">MIALLDAPLSLFSIPIVWIAQFIPMHMRVRAFKAKMGWNNLEPRRNIERLENDPKVDKAFLQRVVRLDGAHQNGLEAFPLWAAAVIVGNMAGMDNRTLNVCSALFVGGRVLFTYLYVKQKTVVQSYVRSIVWTATTVISLYMLTHSAMLRFRSA</sequence>
<protein>
    <recommendedName>
        <fullName evidence="8">Membrane-associated proteins in eicosanoid and glutathione metabolism</fullName>
    </recommendedName>
</protein>
<keyword evidence="4 5" id="KW-0472">Membrane</keyword>
<dbReference type="OrthoDB" id="2122304at2759"/>
<dbReference type="AlphaFoldDB" id="A0A165L5E7"/>
<evidence type="ECO:0000256" key="2">
    <source>
        <dbReference type="ARBA" id="ARBA00022692"/>
    </source>
</evidence>
<evidence type="ECO:0000313" key="6">
    <source>
        <dbReference type="EMBL" id="KZV97375.1"/>
    </source>
</evidence>
<dbReference type="InterPro" id="IPR001129">
    <property type="entry name" value="Membr-assoc_MAPEG"/>
</dbReference>
<evidence type="ECO:0000313" key="7">
    <source>
        <dbReference type="Proteomes" id="UP000077266"/>
    </source>
</evidence>
<keyword evidence="3 5" id="KW-1133">Transmembrane helix</keyword>
<accession>A0A165L5E7</accession>
<dbReference type="EMBL" id="KV425931">
    <property type="protein sequence ID" value="KZV97375.1"/>
    <property type="molecule type" value="Genomic_DNA"/>
</dbReference>
<evidence type="ECO:0008006" key="8">
    <source>
        <dbReference type="Google" id="ProtNLM"/>
    </source>
</evidence>
<dbReference type="InParanoid" id="A0A165L5E7"/>
<evidence type="ECO:0000256" key="1">
    <source>
        <dbReference type="ARBA" id="ARBA00004370"/>
    </source>
</evidence>
<evidence type="ECO:0000256" key="4">
    <source>
        <dbReference type="ARBA" id="ARBA00023136"/>
    </source>
</evidence>
<dbReference type="Pfam" id="PF01124">
    <property type="entry name" value="MAPEG"/>
    <property type="match status" value="1"/>
</dbReference>
<dbReference type="Proteomes" id="UP000077266">
    <property type="component" value="Unassembled WGS sequence"/>
</dbReference>
<keyword evidence="7" id="KW-1185">Reference proteome</keyword>